<name>A0ABN5G6N3_PSEO1</name>
<organism evidence="1 2">
    <name type="scientific">Pseudomonas ogarae (strain DSM 112162 / CECT 30235 / F113)</name>
    <dbReference type="NCBI Taxonomy" id="1114970"/>
    <lineage>
        <taxon>Bacteria</taxon>
        <taxon>Pseudomonadati</taxon>
        <taxon>Pseudomonadota</taxon>
        <taxon>Gammaproteobacteria</taxon>
        <taxon>Pseudomonadales</taxon>
        <taxon>Pseudomonadaceae</taxon>
        <taxon>Pseudomonas</taxon>
    </lineage>
</organism>
<protein>
    <recommendedName>
        <fullName evidence="3">DUF1534 domain-containing protein</fullName>
    </recommendedName>
</protein>
<reference evidence="1 2" key="1">
    <citation type="submission" date="2018-01" db="EMBL/GenBank/DDBJ databases">
        <title>Tropical forage species Digitaria eriantha prevents oxidative stress under low temperature conditions by the incorporation of polyhydroxybutyrate-producing endophytic bacteria.</title>
        <authorList>
            <person name="Stritzler M."/>
            <person name="Ayub N."/>
        </authorList>
    </citation>
    <scope>NUCLEOTIDE SEQUENCE [LARGE SCALE GENOMIC DNA]</scope>
    <source>
        <strain evidence="1 2">FR1</strain>
    </source>
</reference>
<accession>A0ABN5G6N3</accession>
<keyword evidence="2" id="KW-1185">Reference proteome</keyword>
<gene>
    <name evidence="1" type="ORF">C1C98_14250</name>
</gene>
<evidence type="ECO:0000313" key="1">
    <source>
        <dbReference type="EMBL" id="AUO46542.1"/>
    </source>
</evidence>
<evidence type="ECO:0000313" key="2">
    <source>
        <dbReference type="Proteomes" id="UP000235315"/>
    </source>
</evidence>
<dbReference type="EMBL" id="CP025738">
    <property type="protein sequence ID" value="AUO46542.1"/>
    <property type="molecule type" value="Genomic_DNA"/>
</dbReference>
<dbReference type="Proteomes" id="UP000235315">
    <property type="component" value="Chromosome"/>
</dbReference>
<evidence type="ECO:0008006" key="3">
    <source>
        <dbReference type="Google" id="ProtNLM"/>
    </source>
</evidence>
<sequence>MRLLPGGVTRPITISRARLCGEPVGASLLAMRPFQPASMLNGRPLSRASSLPQRAYFLF</sequence>
<proteinExistence type="predicted"/>